<dbReference type="Pfam" id="PF00398">
    <property type="entry name" value="RrnaAD"/>
    <property type="match status" value="1"/>
</dbReference>
<dbReference type="InterPro" id="IPR011530">
    <property type="entry name" value="rRNA_adenine_dimethylase"/>
</dbReference>
<keyword evidence="4 8" id="KW-0808">Transferase</keyword>
<evidence type="ECO:0000256" key="4">
    <source>
        <dbReference type="ARBA" id="ARBA00022679"/>
    </source>
</evidence>
<evidence type="ECO:0000256" key="3">
    <source>
        <dbReference type="ARBA" id="ARBA00022603"/>
    </source>
</evidence>
<organism evidence="11 12">
    <name type="scientific">Lentilactobacillus hilgardii</name>
    <name type="common">Lactobacillus hilgardii</name>
    <dbReference type="NCBI Taxonomy" id="1588"/>
    <lineage>
        <taxon>Bacteria</taxon>
        <taxon>Bacillati</taxon>
        <taxon>Bacillota</taxon>
        <taxon>Bacilli</taxon>
        <taxon>Lactobacillales</taxon>
        <taxon>Lactobacillaceae</taxon>
        <taxon>Lentilactobacillus</taxon>
    </lineage>
</organism>
<dbReference type="EC" id="2.1.1.182" evidence="8"/>
<dbReference type="Gene3D" id="1.10.8.100">
    <property type="entry name" value="Ribosomal RNA adenine dimethylase-like, domain 2"/>
    <property type="match status" value="1"/>
</dbReference>
<feature type="binding site" evidence="8 9">
    <location>
        <position position="63"/>
    </location>
    <ligand>
        <name>S-adenosyl-L-methionine</name>
        <dbReference type="ChEBI" id="CHEBI:59789"/>
    </ligand>
</feature>
<evidence type="ECO:0000256" key="8">
    <source>
        <dbReference type="HAMAP-Rule" id="MF_00607"/>
    </source>
</evidence>
<feature type="domain" description="Ribosomal RNA adenine methylase transferase N-terminal" evidence="10">
    <location>
        <begin position="43"/>
        <end position="219"/>
    </location>
</feature>
<dbReference type="InterPro" id="IPR029063">
    <property type="entry name" value="SAM-dependent_MTases_sf"/>
</dbReference>
<dbReference type="CDD" id="cd02440">
    <property type="entry name" value="AdoMet_MTases"/>
    <property type="match status" value="1"/>
</dbReference>
<dbReference type="GO" id="GO:0052910">
    <property type="term" value="F:23S rRNA (adenine(2085)-N(6))-dimethyltransferase activity"/>
    <property type="evidence" value="ECO:0007669"/>
    <property type="project" value="UniProtKB-EC"/>
</dbReference>
<keyword evidence="6 8" id="KW-0694">RNA-binding</keyword>
<dbReference type="FunFam" id="3.40.50.150:FF:000023">
    <property type="entry name" value="Ribosomal RNA small subunit methyltransferase A"/>
    <property type="match status" value="1"/>
</dbReference>
<dbReference type="PANTHER" id="PTHR11727">
    <property type="entry name" value="DIMETHYLADENOSINE TRANSFERASE"/>
    <property type="match status" value="1"/>
</dbReference>
<evidence type="ECO:0000256" key="1">
    <source>
        <dbReference type="ARBA" id="ARBA00022490"/>
    </source>
</evidence>
<name>A0A6P1ECS0_LENHI</name>
<dbReference type="HAMAP" id="MF_00607">
    <property type="entry name" value="16SrRNA_methyltr_A"/>
    <property type="match status" value="1"/>
</dbReference>
<accession>A0A6P1ECS0</accession>
<dbReference type="EMBL" id="CP047121">
    <property type="protein sequence ID" value="QHB52533.1"/>
    <property type="molecule type" value="Genomic_DNA"/>
</dbReference>
<dbReference type="InterPro" id="IPR020598">
    <property type="entry name" value="rRNA_Ade_methylase_Trfase_N"/>
</dbReference>
<comment type="catalytic activity">
    <reaction evidence="7">
        <text>adenosine(2085) in 23S rRNA + 2 S-adenosyl-L-methionine = N(6)-dimethyladenosine(2085) in 23S rRNA + 2 S-adenosyl-L-homocysteine + 2 H(+)</text>
        <dbReference type="Rhea" id="RHEA:42784"/>
        <dbReference type="Rhea" id="RHEA-COMP:10237"/>
        <dbReference type="Rhea" id="RHEA-COMP:10238"/>
        <dbReference type="ChEBI" id="CHEBI:15378"/>
        <dbReference type="ChEBI" id="CHEBI:57856"/>
        <dbReference type="ChEBI" id="CHEBI:59789"/>
        <dbReference type="ChEBI" id="CHEBI:74411"/>
        <dbReference type="ChEBI" id="CHEBI:74493"/>
        <dbReference type="EC" id="2.1.1.184"/>
    </reaction>
</comment>
<evidence type="ECO:0000256" key="6">
    <source>
        <dbReference type="ARBA" id="ARBA00022884"/>
    </source>
</evidence>
<evidence type="ECO:0000256" key="5">
    <source>
        <dbReference type="ARBA" id="ARBA00022691"/>
    </source>
</evidence>
<keyword evidence="3 8" id="KW-0489">Methyltransferase</keyword>
<reference evidence="11 12" key="1">
    <citation type="submission" date="2019-12" db="EMBL/GenBank/DDBJ databases">
        <title>Lactobacillus hilgardii FLUB.</title>
        <authorList>
            <person name="Gustaw K."/>
        </authorList>
    </citation>
    <scope>NUCLEOTIDE SEQUENCE [LARGE SCALE GENOMIC DNA]</scope>
    <source>
        <strain evidence="11 12">FLUB</strain>
    </source>
</reference>
<dbReference type="NCBIfam" id="TIGR00755">
    <property type="entry name" value="ksgA"/>
    <property type="match status" value="1"/>
</dbReference>
<protein>
    <recommendedName>
        <fullName evidence="8">Ribosomal RNA small subunit methyltransferase A</fullName>
        <ecNumber evidence="8">2.1.1.182</ecNumber>
    </recommendedName>
    <alternativeName>
        <fullName evidence="8">16S rRNA (adenine(1518)-N(6)/adenine(1519)-N(6))-dimethyltransferase</fullName>
    </alternativeName>
    <alternativeName>
        <fullName evidence="8">16S rRNA dimethyladenosine transferase</fullName>
    </alternativeName>
    <alternativeName>
        <fullName evidence="8">16S rRNA dimethylase</fullName>
    </alternativeName>
    <alternativeName>
        <fullName evidence="8">S-adenosylmethionine-6-N', N'-adenosyl(rRNA) dimethyltransferase</fullName>
    </alternativeName>
</protein>
<dbReference type="SMART" id="SM00650">
    <property type="entry name" value="rADc"/>
    <property type="match status" value="1"/>
</dbReference>
<dbReference type="InterPro" id="IPR020596">
    <property type="entry name" value="rRNA_Ade_Mease_Trfase_CS"/>
</dbReference>
<evidence type="ECO:0000256" key="9">
    <source>
        <dbReference type="PROSITE-ProRule" id="PRU01026"/>
    </source>
</evidence>
<keyword evidence="5 8" id="KW-0949">S-adenosyl-L-methionine</keyword>
<feature type="binding site" evidence="8 9">
    <location>
        <position position="109"/>
    </location>
    <ligand>
        <name>S-adenosyl-L-methionine</name>
        <dbReference type="ChEBI" id="CHEBI:59789"/>
    </ligand>
</feature>
<evidence type="ECO:0000313" key="11">
    <source>
        <dbReference type="EMBL" id="QHB52533.1"/>
    </source>
</evidence>
<feature type="binding site" evidence="8 9">
    <location>
        <position position="84"/>
    </location>
    <ligand>
        <name>S-adenosyl-L-methionine</name>
        <dbReference type="ChEBI" id="CHEBI:59789"/>
    </ligand>
</feature>
<dbReference type="AlphaFoldDB" id="A0A6P1ECS0"/>
<dbReference type="InterPro" id="IPR001737">
    <property type="entry name" value="KsgA/Erm"/>
</dbReference>
<dbReference type="Gene3D" id="3.40.50.150">
    <property type="entry name" value="Vaccinia Virus protein VP39"/>
    <property type="match status" value="1"/>
</dbReference>
<feature type="binding site" evidence="8 9">
    <location>
        <position position="36"/>
    </location>
    <ligand>
        <name>S-adenosyl-L-methionine</name>
        <dbReference type="ChEBI" id="CHEBI:59789"/>
    </ligand>
</feature>
<comment type="catalytic activity">
    <reaction evidence="8">
        <text>adenosine(1518)/adenosine(1519) in 16S rRNA + 4 S-adenosyl-L-methionine = N(6)-dimethyladenosine(1518)/N(6)-dimethyladenosine(1519) in 16S rRNA + 4 S-adenosyl-L-homocysteine + 4 H(+)</text>
        <dbReference type="Rhea" id="RHEA:19609"/>
        <dbReference type="Rhea" id="RHEA-COMP:10232"/>
        <dbReference type="Rhea" id="RHEA-COMP:10233"/>
        <dbReference type="ChEBI" id="CHEBI:15378"/>
        <dbReference type="ChEBI" id="CHEBI:57856"/>
        <dbReference type="ChEBI" id="CHEBI:59789"/>
        <dbReference type="ChEBI" id="CHEBI:74411"/>
        <dbReference type="ChEBI" id="CHEBI:74493"/>
        <dbReference type="EC" id="2.1.1.182"/>
    </reaction>
</comment>
<comment type="function">
    <text evidence="8">Specifically dimethylates two adjacent adenosines (A1518 and A1519) in the loop of a conserved hairpin near the 3'-end of 16S rRNA in the 30S particle. May play a critical role in biogenesis of 30S subunits.</text>
</comment>
<dbReference type="PROSITE" id="PS01131">
    <property type="entry name" value="RRNA_A_DIMETH"/>
    <property type="match status" value="1"/>
</dbReference>
<dbReference type="Proteomes" id="UP000465035">
    <property type="component" value="Chromosome"/>
</dbReference>
<comment type="similarity">
    <text evidence="8">Belongs to the class I-like SAM-binding methyltransferase superfamily. rRNA adenine N(6)-methyltransferase family. RsmA subfamily.</text>
</comment>
<evidence type="ECO:0000256" key="2">
    <source>
        <dbReference type="ARBA" id="ARBA00022552"/>
    </source>
</evidence>
<evidence type="ECO:0000313" key="12">
    <source>
        <dbReference type="Proteomes" id="UP000465035"/>
    </source>
</evidence>
<comment type="subcellular location">
    <subcellularLocation>
        <location evidence="8">Cytoplasm</location>
    </subcellularLocation>
</comment>
<feature type="binding site" evidence="8 9">
    <location>
        <position position="134"/>
    </location>
    <ligand>
        <name>S-adenosyl-L-methionine</name>
        <dbReference type="ChEBI" id="CHEBI:59789"/>
    </ligand>
</feature>
<dbReference type="SUPFAM" id="SSF53335">
    <property type="entry name" value="S-adenosyl-L-methionine-dependent methyltransferases"/>
    <property type="match status" value="1"/>
</dbReference>
<feature type="binding site" evidence="8 9">
    <location>
        <position position="38"/>
    </location>
    <ligand>
        <name>S-adenosyl-L-methionine</name>
        <dbReference type="ChEBI" id="CHEBI:59789"/>
    </ligand>
</feature>
<keyword evidence="1 8" id="KW-0963">Cytoplasm</keyword>
<evidence type="ECO:0000256" key="7">
    <source>
        <dbReference type="ARBA" id="ARBA00049167"/>
    </source>
</evidence>
<dbReference type="PROSITE" id="PS51689">
    <property type="entry name" value="SAM_RNA_A_N6_MT"/>
    <property type="match status" value="1"/>
</dbReference>
<proteinExistence type="inferred from homology"/>
<dbReference type="GO" id="GO:0052908">
    <property type="term" value="F:16S rRNA (adenine(1518)-N(6)/adenine(1519)-N(6))-dimethyltransferase activity"/>
    <property type="evidence" value="ECO:0007669"/>
    <property type="project" value="UniProtKB-EC"/>
</dbReference>
<dbReference type="PANTHER" id="PTHR11727:SF7">
    <property type="entry name" value="DIMETHYLADENOSINE TRANSFERASE-RELATED"/>
    <property type="match status" value="1"/>
</dbReference>
<dbReference type="GO" id="GO:0005829">
    <property type="term" value="C:cytosol"/>
    <property type="evidence" value="ECO:0007669"/>
    <property type="project" value="TreeGrafter"/>
</dbReference>
<gene>
    <name evidence="8 11" type="primary">rsmA</name>
    <name evidence="8" type="synonym">ksgA</name>
    <name evidence="11" type="ORF">GQR93_10190</name>
</gene>
<evidence type="ECO:0000259" key="10">
    <source>
        <dbReference type="SMART" id="SM00650"/>
    </source>
</evidence>
<sequence length="301" mass="33688">MEINKMSDYPEIASPARTQAILNRYRLSAKKSLGQNFLIDLNILNNIVEAAELTKNDNVIEIGPGIGGLTEQLAKAANQVLAFEIDEKLLPVLDETLSPYNNIEIINQDILKANLPEVVAKRFRTDKPLKVVANLPYYITTPIVMDLLANPVKFESIVVMMQKEVAERLDAKPGTKPYGSLSVIVQQQNDVDISFVVPKTAFIPQPKVDSAIVKLSPKMQVDKRPFDHKKFVGFVRGCFMHQRKTLWNNLLGVFGKQESVKGQIKKVLDDLSINAANRPEQLQVEQFVALTNAFHEIGVLK</sequence>
<keyword evidence="2 8" id="KW-0698">rRNA processing</keyword>
<dbReference type="GO" id="GO:0003723">
    <property type="term" value="F:RNA binding"/>
    <property type="evidence" value="ECO:0007669"/>
    <property type="project" value="UniProtKB-UniRule"/>
</dbReference>
<dbReference type="InterPro" id="IPR023165">
    <property type="entry name" value="rRNA_Ade_diMease-like_C"/>
</dbReference>